<sequence>MLRGRLPSVLPALAALLGSSSAFVVPMESPPVDRLSLVAPLGDAAGTTLRLQELAAGRPLELKLSACTVAYTEDNPAWGQLGCGGFIVYGSDGRIASRATAAYLEVRERAFHHVESLLDALLDGAKAAETCGAATPQSERRGGGRGGDVDDPVASPAAQVRLAPGRVPSVGIAALDDEHAACTAALRELAATRSAAALAEVRRAYEAHFRHEEALLDERLTAGAAGAAGAARVGWAVTPPSDGAKANRCCCANESGDTRLLAAGRANRDSGGRRQPADTDGLAEVKLLHTSDQPCVGHGDETSVWRAAAGAKTISQVMKTGNTRAGTMLAGVKGQTSRECIVHSVSYAIRTMFLPLCLSKQCSAADVALALCATH</sequence>
<accession>A0A0D3I539</accession>
<evidence type="ECO:0000256" key="5">
    <source>
        <dbReference type="SAM" id="SignalP"/>
    </source>
</evidence>
<dbReference type="SUPFAM" id="SSF47188">
    <property type="entry name" value="Hemerythrin-like"/>
    <property type="match status" value="1"/>
</dbReference>
<feature type="signal peptide" evidence="5">
    <location>
        <begin position="1"/>
        <end position="22"/>
    </location>
</feature>
<dbReference type="GO" id="GO:0046872">
    <property type="term" value="F:metal ion binding"/>
    <property type="evidence" value="ECO:0007669"/>
    <property type="project" value="UniProtKB-KW"/>
</dbReference>
<evidence type="ECO:0000256" key="1">
    <source>
        <dbReference type="ARBA" id="ARBA00010587"/>
    </source>
</evidence>
<comment type="similarity">
    <text evidence="1">Belongs to the hemerythrin family.</text>
</comment>
<dbReference type="Gene3D" id="1.20.120.50">
    <property type="entry name" value="Hemerythrin-like"/>
    <property type="match status" value="1"/>
</dbReference>
<dbReference type="PaxDb" id="2903-EOD06374"/>
<keyword evidence="7" id="KW-1185">Reference proteome</keyword>
<evidence type="ECO:0000256" key="4">
    <source>
        <dbReference type="SAM" id="MobiDB-lite"/>
    </source>
</evidence>
<feature type="chain" id="PRO_5044249624" evidence="5">
    <location>
        <begin position="23"/>
        <end position="375"/>
    </location>
</feature>
<protein>
    <submittedName>
        <fullName evidence="6">Uncharacterized protein</fullName>
    </submittedName>
</protein>
<dbReference type="AlphaFoldDB" id="A0A0D3I539"/>
<reference evidence="7" key="1">
    <citation type="journal article" date="2013" name="Nature">
        <title>Pan genome of the phytoplankton Emiliania underpins its global distribution.</title>
        <authorList>
            <person name="Read B.A."/>
            <person name="Kegel J."/>
            <person name="Klute M.J."/>
            <person name="Kuo A."/>
            <person name="Lefebvre S.C."/>
            <person name="Maumus F."/>
            <person name="Mayer C."/>
            <person name="Miller J."/>
            <person name="Monier A."/>
            <person name="Salamov A."/>
            <person name="Young J."/>
            <person name="Aguilar M."/>
            <person name="Claverie J.M."/>
            <person name="Frickenhaus S."/>
            <person name="Gonzalez K."/>
            <person name="Herman E.K."/>
            <person name="Lin Y.C."/>
            <person name="Napier J."/>
            <person name="Ogata H."/>
            <person name="Sarno A.F."/>
            <person name="Shmutz J."/>
            <person name="Schroeder D."/>
            <person name="de Vargas C."/>
            <person name="Verret F."/>
            <person name="von Dassow P."/>
            <person name="Valentin K."/>
            <person name="Van de Peer Y."/>
            <person name="Wheeler G."/>
            <person name="Dacks J.B."/>
            <person name="Delwiche C.F."/>
            <person name="Dyhrman S.T."/>
            <person name="Glockner G."/>
            <person name="John U."/>
            <person name="Richards T."/>
            <person name="Worden A.Z."/>
            <person name="Zhang X."/>
            <person name="Grigoriev I.V."/>
            <person name="Allen A.E."/>
            <person name="Bidle K."/>
            <person name="Borodovsky M."/>
            <person name="Bowler C."/>
            <person name="Brownlee C."/>
            <person name="Cock J.M."/>
            <person name="Elias M."/>
            <person name="Gladyshev V.N."/>
            <person name="Groth M."/>
            <person name="Guda C."/>
            <person name="Hadaegh A."/>
            <person name="Iglesias-Rodriguez M.D."/>
            <person name="Jenkins J."/>
            <person name="Jones B.M."/>
            <person name="Lawson T."/>
            <person name="Leese F."/>
            <person name="Lindquist E."/>
            <person name="Lobanov A."/>
            <person name="Lomsadze A."/>
            <person name="Malik S.B."/>
            <person name="Marsh M.E."/>
            <person name="Mackinder L."/>
            <person name="Mock T."/>
            <person name="Mueller-Roeber B."/>
            <person name="Pagarete A."/>
            <person name="Parker M."/>
            <person name="Probert I."/>
            <person name="Quesneville H."/>
            <person name="Raines C."/>
            <person name="Rensing S.A."/>
            <person name="Riano-Pachon D.M."/>
            <person name="Richier S."/>
            <person name="Rokitta S."/>
            <person name="Shiraiwa Y."/>
            <person name="Soanes D.M."/>
            <person name="van der Giezen M."/>
            <person name="Wahlund T.M."/>
            <person name="Williams B."/>
            <person name="Wilson W."/>
            <person name="Wolfe G."/>
            <person name="Wurch L.L."/>
        </authorList>
    </citation>
    <scope>NUCLEOTIDE SEQUENCE</scope>
</reference>
<evidence type="ECO:0000313" key="6">
    <source>
        <dbReference type="EnsemblProtists" id="EOD06374"/>
    </source>
</evidence>
<dbReference type="RefSeq" id="XP_005758803.1">
    <property type="nucleotide sequence ID" value="XM_005758746.1"/>
</dbReference>
<keyword evidence="2" id="KW-0479">Metal-binding</keyword>
<dbReference type="InterPro" id="IPR035938">
    <property type="entry name" value="Hemerythrin-like_sf"/>
</dbReference>
<keyword evidence="3" id="KW-0408">Iron</keyword>
<dbReference type="KEGG" id="ehx:EMIHUDRAFT_219248"/>
<evidence type="ECO:0000256" key="3">
    <source>
        <dbReference type="ARBA" id="ARBA00023004"/>
    </source>
</evidence>
<name>A0A0D3I539_EMIH1</name>
<keyword evidence="5" id="KW-0732">Signal</keyword>
<feature type="region of interest" description="Disordered" evidence="4">
    <location>
        <begin position="132"/>
        <end position="158"/>
    </location>
</feature>
<dbReference type="GeneID" id="17252521"/>
<proteinExistence type="inferred from homology"/>
<dbReference type="HOGENOM" id="CLU_738595_0_0_1"/>
<reference evidence="6" key="2">
    <citation type="submission" date="2024-10" db="UniProtKB">
        <authorList>
            <consortium name="EnsemblProtists"/>
        </authorList>
    </citation>
    <scope>IDENTIFICATION</scope>
</reference>
<evidence type="ECO:0000313" key="7">
    <source>
        <dbReference type="Proteomes" id="UP000013827"/>
    </source>
</evidence>
<dbReference type="Proteomes" id="UP000013827">
    <property type="component" value="Unassembled WGS sequence"/>
</dbReference>
<dbReference type="EnsemblProtists" id="EOD06374">
    <property type="protein sequence ID" value="EOD06374"/>
    <property type="gene ID" value="EMIHUDRAFT_219248"/>
</dbReference>
<evidence type="ECO:0000256" key="2">
    <source>
        <dbReference type="ARBA" id="ARBA00022723"/>
    </source>
</evidence>
<organism evidence="6 7">
    <name type="scientific">Emiliania huxleyi (strain CCMP1516)</name>
    <dbReference type="NCBI Taxonomy" id="280463"/>
    <lineage>
        <taxon>Eukaryota</taxon>
        <taxon>Haptista</taxon>
        <taxon>Haptophyta</taxon>
        <taxon>Prymnesiophyceae</taxon>
        <taxon>Isochrysidales</taxon>
        <taxon>Noelaerhabdaceae</taxon>
        <taxon>Emiliania</taxon>
    </lineage>
</organism>